<evidence type="ECO:0000313" key="2">
    <source>
        <dbReference type="EMBL" id="GAK51248.1"/>
    </source>
</evidence>
<proteinExistence type="predicted"/>
<reference evidence="2 3" key="1">
    <citation type="journal article" date="2015" name="PeerJ">
        <title>First genomic representation of candidate bacterial phylum KSB3 points to enhanced environmental sensing as a trigger of wastewater bulking.</title>
        <authorList>
            <person name="Sekiguchi Y."/>
            <person name="Ohashi A."/>
            <person name="Parks D.H."/>
            <person name="Yamauchi T."/>
            <person name="Tyson G.W."/>
            <person name="Hugenholtz P."/>
        </authorList>
    </citation>
    <scope>NUCLEOTIDE SEQUENCE [LARGE SCALE GENOMIC DNA]</scope>
</reference>
<keyword evidence="1" id="KW-0812">Transmembrane</keyword>
<accession>A0A081BLI2</accession>
<keyword evidence="1" id="KW-1133">Transmembrane helix</keyword>
<organism evidence="2 3">
    <name type="scientific">Candidatus Moduliflexus flocculans</name>
    <dbReference type="NCBI Taxonomy" id="1499966"/>
    <lineage>
        <taxon>Bacteria</taxon>
        <taxon>Candidatus Moduliflexota</taxon>
        <taxon>Candidatus Moduliflexia</taxon>
        <taxon>Candidatus Moduliflexales</taxon>
        <taxon>Candidatus Moduliflexaceae</taxon>
    </lineage>
</organism>
<dbReference type="Proteomes" id="UP000030700">
    <property type="component" value="Unassembled WGS sequence"/>
</dbReference>
<evidence type="ECO:0000313" key="3">
    <source>
        <dbReference type="Proteomes" id="UP000030700"/>
    </source>
</evidence>
<evidence type="ECO:0000256" key="1">
    <source>
        <dbReference type="SAM" id="Phobius"/>
    </source>
</evidence>
<dbReference type="STRING" id="1499966.U14_02491"/>
<dbReference type="InterPro" id="IPR032710">
    <property type="entry name" value="NTF2-like_dom_sf"/>
</dbReference>
<dbReference type="SUPFAM" id="SSF54427">
    <property type="entry name" value="NTF2-like"/>
    <property type="match status" value="1"/>
</dbReference>
<gene>
    <name evidence="2" type="ORF">U14_02491</name>
</gene>
<dbReference type="Gene3D" id="3.10.450.50">
    <property type="match status" value="1"/>
</dbReference>
<dbReference type="HOGENOM" id="CLU_1648808_0_0_0"/>
<name>A0A081BLI2_9BACT</name>
<dbReference type="AlphaFoldDB" id="A0A081BLI2"/>
<protein>
    <recommendedName>
        <fullName evidence="4">SnoaL-like domain-containing protein</fullName>
    </recommendedName>
</protein>
<sequence length="161" mass="18235">MKSVKNDVKILRKIAGKQLVFISIGSVICLIAALWGIKIFFAAERNTAAINALLERRATALNQKNLTQYLDCFSVDYHSGDKTYHDLQADAELWFSQFDSIQFSFDTIKIDRQKNMARVENQYRFVLTSSTGKPVNIANKELLEVRQDAAGWKITASLVTQ</sequence>
<keyword evidence="3" id="KW-1185">Reference proteome</keyword>
<keyword evidence="1" id="KW-0472">Membrane</keyword>
<evidence type="ECO:0008006" key="4">
    <source>
        <dbReference type="Google" id="ProtNLM"/>
    </source>
</evidence>
<feature type="transmembrane region" description="Helical" evidence="1">
    <location>
        <begin position="20"/>
        <end position="41"/>
    </location>
</feature>
<dbReference type="EMBL" id="DF820457">
    <property type="protein sequence ID" value="GAK51248.1"/>
    <property type="molecule type" value="Genomic_DNA"/>
</dbReference>